<keyword evidence="6" id="KW-0862">Zinc</keyword>
<keyword evidence="7" id="KW-0482">Metalloprotease</keyword>
<dbReference type="OrthoDB" id="9792152at2"/>
<dbReference type="GO" id="GO:0004252">
    <property type="term" value="F:serine-type endopeptidase activity"/>
    <property type="evidence" value="ECO:0007669"/>
    <property type="project" value="InterPro"/>
</dbReference>
<evidence type="ECO:0000256" key="2">
    <source>
        <dbReference type="ARBA" id="ARBA00022670"/>
    </source>
</evidence>
<keyword evidence="4" id="KW-0378">Hydrolase</keyword>
<protein>
    <recommendedName>
        <fullName evidence="8">P/Homo B domain-containing protein</fullName>
    </recommendedName>
</protein>
<reference evidence="9 10" key="1">
    <citation type="submission" date="2019-05" db="EMBL/GenBank/DDBJ databases">
        <title>Genome sequencing of F202Z8.</title>
        <authorList>
            <person name="Kwon Y.M."/>
        </authorList>
    </citation>
    <scope>NUCLEOTIDE SEQUENCE [LARGE SCALE GENOMIC DNA]</scope>
    <source>
        <strain evidence="9 10">F202Z8</strain>
    </source>
</reference>
<dbReference type="PROSITE" id="PS51829">
    <property type="entry name" value="P_HOMO_B"/>
    <property type="match status" value="2"/>
</dbReference>
<feature type="domain" description="P/Homo B" evidence="8">
    <location>
        <begin position="1"/>
        <end position="147"/>
    </location>
</feature>
<sequence>MKIYHFKNEQVLPIDEGAPNEINSTITVQGTGGNITDVNVKLDIDHSYTRDLEIRLKGPDGTSILLVTGIGGSGDDFEETTFDDNASVAIRSGTAPFQGVFRPVEGLNQFNGTDANGNWSLEIADRAFQDGGSLNKWELEIITDEPVENTGPFVFNNRTLTPIPATGTPTITSQINVQGLSDINVAEVCVTIDLDHTFTGDLKISIVSPDDKEVVLVESEGGSGDHFNDTTFDDAASEEITSGSAPYTGTFRPEGNLADFQGISPTGIWKLIVKDQANLDGGALKSWTLAIKSNDTPQPTSPFKIEVNFLGGLTNSQQAAFQIAADRWSEIIVGNLPSVNTDIGVVDDLVIDAEGIVIDGSGGILGQAGPTQLRPGSMLPARGIMQFDSADLQQMEDDGSLTGVIVHEMGHVLGIGTLWSTFGLIEGTGSDNPEFKGSNAIAEYATLKNAPSGFVPLANTGGQGTREGHWRESVFDTELMTGYVDVGQMPLSRLTVASLQDIGYQVDYNKADPYILPFALLTRGRIEAKSVHRCQVGVPAFEVLPEDSVVQ</sequence>
<keyword evidence="10" id="KW-1185">Reference proteome</keyword>
<dbReference type="PANTHER" id="PTHR42884">
    <property type="entry name" value="PROPROTEIN CONVERTASE SUBTILISIN/KEXIN-RELATED"/>
    <property type="match status" value="1"/>
</dbReference>
<proteinExistence type="predicted"/>
<accession>A0A5B7SQS5</accession>
<evidence type="ECO:0000313" key="10">
    <source>
        <dbReference type="Proteomes" id="UP000310017"/>
    </source>
</evidence>
<dbReference type="GO" id="GO:0016020">
    <property type="term" value="C:membrane"/>
    <property type="evidence" value="ECO:0007669"/>
    <property type="project" value="InterPro"/>
</dbReference>
<keyword evidence="3" id="KW-0479">Metal-binding</keyword>
<dbReference type="GO" id="GO:0046872">
    <property type="term" value="F:metal ion binding"/>
    <property type="evidence" value="ECO:0007669"/>
    <property type="project" value="UniProtKB-KW"/>
</dbReference>
<dbReference type="InterPro" id="IPR001577">
    <property type="entry name" value="Peptidase_M8"/>
</dbReference>
<dbReference type="InterPro" id="IPR008979">
    <property type="entry name" value="Galactose-bd-like_sf"/>
</dbReference>
<dbReference type="InterPro" id="IPR002884">
    <property type="entry name" value="P_dom"/>
</dbReference>
<keyword evidence="5" id="KW-0720">Serine protease</keyword>
<evidence type="ECO:0000256" key="7">
    <source>
        <dbReference type="ARBA" id="ARBA00023049"/>
    </source>
</evidence>
<dbReference type="InterPro" id="IPR024079">
    <property type="entry name" value="MetalloPept_cat_dom_sf"/>
</dbReference>
<gene>
    <name evidence="9" type="ORF">FGM00_12955</name>
</gene>
<dbReference type="RefSeq" id="WP_138853319.1">
    <property type="nucleotide sequence ID" value="NZ_CP040710.1"/>
</dbReference>
<evidence type="ECO:0000259" key="8">
    <source>
        <dbReference type="PROSITE" id="PS51829"/>
    </source>
</evidence>
<evidence type="ECO:0000256" key="5">
    <source>
        <dbReference type="ARBA" id="ARBA00022825"/>
    </source>
</evidence>
<evidence type="ECO:0000256" key="1">
    <source>
        <dbReference type="ARBA" id="ARBA00001947"/>
    </source>
</evidence>
<keyword evidence="2" id="KW-0645">Protease</keyword>
<evidence type="ECO:0000256" key="3">
    <source>
        <dbReference type="ARBA" id="ARBA00022723"/>
    </source>
</evidence>
<dbReference type="Gene3D" id="3.40.390.10">
    <property type="entry name" value="Collagenase (Catalytic Domain)"/>
    <property type="match status" value="1"/>
</dbReference>
<name>A0A5B7SQS5_9FLAO</name>
<feature type="domain" description="P/Homo B" evidence="8">
    <location>
        <begin position="150"/>
        <end position="299"/>
    </location>
</feature>
<dbReference type="Pfam" id="PF01457">
    <property type="entry name" value="Peptidase_M8"/>
    <property type="match status" value="1"/>
</dbReference>
<dbReference type="GO" id="GO:0004222">
    <property type="term" value="F:metalloendopeptidase activity"/>
    <property type="evidence" value="ECO:0007669"/>
    <property type="project" value="InterPro"/>
</dbReference>
<dbReference type="SUPFAM" id="SSF55486">
    <property type="entry name" value="Metalloproteases ('zincins'), catalytic domain"/>
    <property type="match status" value="1"/>
</dbReference>
<dbReference type="AlphaFoldDB" id="A0A5B7SQS5"/>
<dbReference type="EMBL" id="CP040710">
    <property type="protein sequence ID" value="QCX00976.1"/>
    <property type="molecule type" value="Genomic_DNA"/>
</dbReference>
<comment type="cofactor">
    <cofactor evidence="1">
        <name>Zn(2+)</name>
        <dbReference type="ChEBI" id="CHEBI:29105"/>
    </cofactor>
</comment>
<dbReference type="Gene3D" id="3.90.132.10">
    <property type="entry name" value="Leishmanolysin , domain 2"/>
    <property type="match status" value="1"/>
</dbReference>
<dbReference type="Proteomes" id="UP000310017">
    <property type="component" value="Chromosome"/>
</dbReference>
<dbReference type="GO" id="GO:0016485">
    <property type="term" value="P:protein processing"/>
    <property type="evidence" value="ECO:0007669"/>
    <property type="project" value="TreeGrafter"/>
</dbReference>
<evidence type="ECO:0000256" key="4">
    <source>
        <dbReference type="ARBA" id="ARBA00022801"/>
    </source>
</evidence>
<dbReference type="KEGG" id="asag:FGM00_12955"/>
<dbReference type="GO" id="GO:0007155">
    <property type="term" value="P:cell adhesion"/>
    <property type="evidence" value="ECO:0007669"/>
    <property type="project" value="InterPro"/>
</dbReference>
<organism evidence="9 10">
    <name type="scientific">Aggregatimonas sangjinii</name>
    <dbReference type="NCBI Taxonomy" id="2583587"/>
    <lineage>
        <taxon>Bacteria</taxon>
        <taxon>Pseudomonadati</taxon>
        <taxon>Bacteroidota</taxon>
        <taxon>Flavobacteriia</taxon>
        <taxon>Flavobacteriales</taxon>
        <taxon>Flavobacteriaceae</taxon>
        <taxon>Aggregatimonas</taxon>
    </lineage>
</organism>
<dbReference type="Gene3D" id="2.60.120.260">
    <property type="entry name" value="Galactose-binding domain-like"/>
    <property type="match status" value="2"/>
</dbReference>
<dbReference type="PANTHER" id="PTHR42884:SF14">
    <property type="entry name" value="NEUROENDOCRINE CONVERTASE 1"/>
    <property type="match status" value="1"/>
</dbReference>
<evidence type="ECO:0000256" key="6">
    <source>
        <dbReference type="ARBA" id="ARBA00022833"/>
    </source>
</evidence>
<evidence type="ECO:0000313" key="9">
    <source>
        <dbReference type="EMBL" id="QCX00976.1"/>
    </source>
</evidence>
<dbReference type="Pfam" id="PF01483">
    <property type="entry name" value="P_proprotein"/>
    <property type="match status" value="2"/>
</dbReference>
<dbReference type="SUPFAM" id="SSF49785">
    <property type="entry name" value="Galactose-binding domain-like"/>
    <property type="match status" value="2"/>
</dbReference>